<reference evidence="1" key="1">
    <citation type="submission" date="2014-12" db="EMBL/GenBank/DDBJ databases">
        <title>Insight into the proteome of Arion vulgaris.</title>
        <authorList>
            <person name="Aradska J."/>
            <person name="Bulat T."/>
            <person name="Smidak R."/>
            <person name="Sarate P."/>
            <person name="Gangsoo J."/>
            <person name="Sialana F."/>
            <person name="Bilban M."/>
            <person name="Lubec G."/>
        </authorList>
    </citation>
    <scope>NUCLEOTIDE SEQUENCE</scope>
    <source>
        <tissue evidence="1">Skin</tissue>
    </source>
</reference>
<proteinExistence type="predicted"/>
<protein>
    <submittedName>
        <fullName evidence="1">Uncharacterized protein</fullName>
    </submittedName>
</protein>
<evidence type="ECO:0000313" key="1">
    <source>
        <dbReference type="EMBL" id="CEK84522.1"/>
    </source>
</evidence>
<dbReference type="EMBL" id="HACG01037657">
    <property type="protein sequence ID" value="CEK84522.1"/>
    <property type="molecule type" value="Transcribed_RNA"/>
</dbReference>
<dbReference type="AlphaFoldDB" id="A0A0B7AV83"/>
<gene>
    <name evidence="1" type="primary">ORF143042</name>
</gene>
<sequence length="53" mass="5875">MFLMDKVTHTFCLHPEKVFVCIAVHIIDVISMLMTTCNVCLLNSSGNSQKSSS</sequence>
<organism evidence="1">
    <name type="scientific">Arion vulgaris</name>
    <dbReference type="NCBI Taxonomy" id="1028688"/>
    <lineage>
        <taxon>Eukaryota</taxon>
        <taxon>Metazoa</taxon>
        <taxon>Spiralia</taxon>
        <taxon>Lophotrochozoa</taxon>
        <taxon>Mollusca</taxon>
        <taxon>Gastropoda</taxon>
        <taxon>Heterobranchia</taxon>
        <taxon>Euthyneura</taxon>
        <taxon>Panpulmonata</taxon>
        <taxon>Eupulmonata</taxon>
        <taxon>Stylommatophora</taxon>
        <taxon>Helicina</taxon>
        <taxon>Arionoidea</taxon>
        <taxon>Arionidae</taxon>
        <taxon>Arion</taxon>
    </lineage>
</organism>
<accession>A0A0B7AV83</accession>
<name>A0A0B7AV83_9EUPU</name>